<dbReference type="SUPFAM" id="SSF53067">
    <property type="entry name" value="Actin-like ATPase domain"/>
    <property type="match status" value="2"/>
</dbReference>
<proteinExistence type="predicted"/>
<reference evidence="2 3" key="1">
    <citation type="submission" date="2015-11" db="EMBL/GenBank/DDBJ databases">
        <authorList>
            <person name="Lin W."/>
        </authorList>
    </citation>
    <scope>NUCLEOTIDE SEQUENCE [LARGE SCALE GENOMIC DNA]</scope>
    <source>
        <strain evidence="2 3">HCH-1</strain>
    </source>
</reference>
<dbReference type="Gene3D" id="3.30.420.40">
    <property type="match status" value="2"/>
</dbReference>
<dbReference type="InterPro" id="IPR003494">
    <property type="entry name" value="SHS2_FtsA"/>
</dbReference>
<dbReference type="NCBIfam" id="TIGR01175">
    <property type="entry name" value="pilM"/>
    <property type="match status" value="1"/>
</dbReference>
<dbReference type="CDD" id="cd24049">
    <property type="entry name" value="ASKHA_NBD_PilM"/>
    <property type="match status" value="1"/>
</dbReference>
<feature type="domain" description="SHS2" evidence="1">
    <location>
        <begin position="10"/>
        <end position="170"/>
    </location>
</feature>
<dbReference type="Gene3D" id="3.30.1490.300">
    <property type="match status" value="1"/>
</dbReference>
<dbReference type="PANTHER" id="PTHR32432">
    <property type="entry name" value="CELL DIVISION PROTEIN FTSA-RELATED"/>
    <property type="match status" value="1"/>
</dbReference>
<dbReference type="PANTHER" id="PTHR32432:SF3">
    <property type="entry name" value="ETHANOLAMINE UTILIZATION PROTEIN EUTJ"/>
    <property type="match status" value="1"/>
</dbReference>
<evidence type="ECO:0000313" key="2">
    <source>
        <dbReference type="EMBL" id="KWT91577.1"/>
    </source>
</evidence>
<dbReference type="Proteomes" id="UP000060487">
    <property type="component" value="Unassembled WGS sequence"/>
</dbReference>
<dbReference type="InterPro" id="IPR043129">
    <property type="entry name" value="ATPase_NBD"/>
</dbReference>
<organism evidence="2 3">
    <name type="scientific">Candidatus Magnetominusculus xianensis</name>
    <dbReference type="NCBI Taxonomy" id="1748249"/>
    <lineage>
        <taxon>Bacteria</taxon>
        <taxon>Pseudomonadati</taxon>
        <taxon>Nitrospirota</taxon>
        <taxon>Nitrospiria</taxon>
        <taxon>Nitrospirales</taxon>
        <taxon>Nitrospiraceae</taxon>
        <taxon>Candidatus Magnetominusculus</taxon>
    </lineage>
</organism>
<keyword evidence="3" id="KW-1185">Reference proteome</keyword>
<gene>
    <name evidence="2" type="ORF">ASN18_0858</name>
</gene>
<evidence type="ECO:0000313" key="3">
    <source>
        <dbReference type="Proteomes" id="UP000060487"/>
    </source>
</evidence>
<comment type="caution">
    <text evidence="2">The sequence shown here is derived from an EMBL/GenBank/DDBJ whole genome shotgun (WGS) entry which is preliminary data.</text>
</comment>
<dbReference type="InterPro" id="IPR050696">
    <property type="entry name" value="FtsA/MreB"/>
</dbReference>
<dbReference type="EMBL" id="LNQR01000031">
    <property type="protein sequence ID" value="KWT91577.1"/>
    <property type="molecule type" value="Genomic_DNA"/>
</dbReference>
<protein>
    <submittedName>
        <fullName evidence="2">Pilus assembly protein PilM</fullName>
    </submittedName>
</protein>
<accession>A0ABR5SJK4</accession>
<dbReference type="SMART" id="SM00842">
    <property type="entry name" value="FtsA"/>
    <property type="match status" value="1"/>
</dbReference>
<name>A0ABR5SJK4_9BACT</name>
<dbReference type="Pfam" id="PF11104">
    <property type="entry name" value="PilM_2"/>
    <property type="match status" value="1"/>
</dbReference>
<sequence length="352" mass="38348">MLDIFGPKSLLGLDIGSSSIKAVQLKDIKTGYELELFDYLPIQSDMIVDNVVANQQKLSEAIKALVKKAKIKAKNTVISISGHSSVIIKRITLPEMSEDVLNENIRYEAEQYVPFGIDDVNLDYQILGPAEEPGQIEVILVAVKKDALNSYIGAVKDAGLNPVIVDVDAFTLENMYEINYKSEGAKSVALLNVGASNTTINILKNGVSAFTRDSSIGSKHHTEALMREFSLNYDEAEQIKFGMTVKGITPEQADAVITGVSEEIVMEINHSLDFFSDSPEMEAIEGLWLGGGGAMVRGLKEKLSEMTGYPVTMLDPFKNIKIPKGIDADHIKFIAPIAAIAVGLATRRLGDR</sequence>
<dbReference type="InterPro" id="IPR005883">
    <property type="entry name" value="PilM"/>
</dbReference>
<dbReference type="RefSeq" id="WP_085051382.1">
    <property type="nucleotide sequence ID" value="NZ_LNQR01000031.1"/>
</dbReference>
<dbReference type="PIRSF" id="PIRSF019169">
    <property type="entry name" value="PilM"/>
    <property type="match status" value="1"/>
</dbReference>
<evidence type="ECO:0000259" key="1">
    <source>
        <dbReference type="SMART" id="SM00842"/>
    </source>
</evidence>